<dbReference type="PIRSF" id="PIRSF020555">
    <property type="entry name" value="UCP020555"/>
    <property type="match status" value="1"/>
</dbReference>
<protein>
    <recommendedName>
        <fullName evidence="4">Lipoprotein</fullName>
    </recommendedName>
</protein>
<accession>A0A379EW81</accession>
<organism evidence="2 3">
    <name type="scientific">Pasteurella canis</name>
    <dbReference type="NCBI Taxonomy" id="753"/>
    <lineage>
        <taxon>Bacteria</taxon>
        <taxon>Pseudomonadati</taxon>
        <taxon>Pseudomonadota</taxon>
        <taxon>Gammaproteobacteria</taxon>
        <taxon>Pasteurellales</taxon>
        <taxon>Pasteurellaceae</taxon>
        <taxon>Pasteurella</taxon>
    </lineage>
</organism>
<name>A0A379EW81_9PAST</name>
<evidence type="ECO:0000256" key="1">
    <source>
        <dbReference type="SAM" id="SignalP"/>
    </source>
</evidence>
<feature type="chain" id="PRO_5016731365" description="Lipoprotein" evidence="1">
    <location>
        <begin position="26"/>
        <end position="114"/>
    </location>
</feature>
<dbReference type="Proteomes" id="UP000254704">
    <property type="component" value="Unassembled WGS sequence"/>
</dbReference>
<dbReference type="InterPro" id="IPR011990">
    <property type="entry name" value="TPR-like_helical_dom_sf"/>
</dbReference>
<evidence type="ECO:0000313" key="2">
    <source>
        <dbReference type="EMBL" id="SUC10679.1"/>
    </source>
</evidence>
<dbReference type="InterPro" id="IPR014508">
    <property type="entry name" value="UCP020555_TPR-like"/>
</dbReference>
<keyword evidence="1" id="KW-0732">Signal</keyword>
<dbReference type="AlphaFoldDB" id="A0A379EW81"/>
<gene>
    <name evidence="2" type="ORF">NCTC11621_01749</name>
</gene>
<dbReference type="PROSITE" id="PS51257">
    <property type="entry name" value="PROKAR_LIPOPROTEIN"/>
    <property type="match status" value="1"/>
</dbReference>
<sequence length="114" mass="13064">MKKVHFTVALLAIGLLAACSSPQNHDLYYWGNYSDVVYSYYNEEGDLSKQEEALNQIIAQAKEQNKLIAPGVYGHLGLVLLKQGKRTDANMAFQEEQRLYPESTTFMQYLQRKK</sequence>
<evidence type="ECO:0008006" key="4">
    <source>
        <dbReference type="Google" id="ProtNLM"/>
    </source>
</evidence>
<dbReference type="EMBL" id="UGTV01000015">
    <property type="protein sequence ID" value="SUC10679.1"/>
    <property type="molecule type" value="Genomic_DNA"/>
</dbReference>
<dbReference type="RefSeq" id="WP_115323266.1">
    <property type="nucleotide sequence ID" value="NZ_UGTV01000015.1"/>
</dbReference>
<evidence type="ECO:0000313" key="3">
    <source>
        <dbReference type="Proteomes" id="UP000254704"/>
    </source>
</evidence>
<dbReference type="Pfam" id="PF16068">
    <property type="entry name" value="DUF4810"/>
    <property type="match status" value="1"/>
</dbReference>
<proteinExistence type="predicted"/>
<reference evidence="2 3" key="1">
    <citation type="submission" date="2018-06" db="EMBL/GenBank/DDBJ databases">
        <authorList>
            <consortium name="Pathogen Informatics"/>
            <person name="Doyle S."/>
        </authorList>
    </citation>
    <scope>NUCLEOTIDE SEQUENCE [LARGE SCALE GENOMIC DNA]</scope>
    <source>
        <strain evidence="2 3">NCTC11621</strain>
    </source>
</reference>
<dbReference type="Gene3D" id="1.25.40.10">
    <property type="entry name" value="Tetratricopeptide repeat domain"/>
    <property type="match status" value="1"/>
</dbReference>
<feature type="signal peptide" evidence="1">
    <location>
        <begin position="1"/>
        <end position="25"/>
    </location>
</feature>